<reference evidence="8" key="2">
    <citation type="journal article" date="2018" name="BMC Genomics">
        <title>A manually annotated Actinidia chinensis var. chinensis (kiwifruit) genome highlights the challenges associated with draft genomes and gene prediction in plants.</title>
        <authorList>
            <person name="Pilkington S.M."/>
            <person name="Crowhurst R."/>
            <person name="Hilario E."/>
            <person name="Nardozza S."/>
            <person name="Fraser L."/>
            <person name="Peng Y."/>
            <person name="Gunaseelan K."/>
            <person name="Simpson R."/>
            <person name="Tahir J."/>
            <person name="Deroles S.C."/>
            <person name="Templeton K."/>
            <person name="Luo Z."/>
            <person name="Davy M."/>
            <person name="Cheng C."/>
            <person name="McNeilage M."/>
            <person name="Scaglione D."/>
            <person name="Liu Y."/>
            <person name="Zhang Q."/>
            <person name="Datson P."/>
            <person name="De Silva N."/>
            <person name="Gardiner S.E."/>
            <person name="Bassett H."/>
            <person name="Chagne D."/>
            <person name="McCallum J."/>
            <person name="Dzierzon H."/>
            <person name="Deng C."/>
            <person name="Wang Y.Y."/>
            <person name="Barron L."/>
            <person name="Manako K."/>
            <person name="Bowen J."/>
            <person name="Foster T.M."/>
            <person name="Erridge Z.A."/>
            <person name="Tiffin H."/>
            <person name="Waite C.N."/>
            <person name="Davies K.M."/>
            <person name="Grierson E.P."/>
            <person name="Laing W.A."/>
            <person name="Kirk R."/>
            <person name="Chen X."/>
            <person name="Wood M."/>
            <person name="Montefiori M."/>
            <person name="Brummell D.A."/>
            <person name="Schwinn K.E."/>
            <person name="Catanach A."/>
            <person name="Fullerton C."/>
            <person name="Li D."/>
            <person name="Meiyalaghan S."/>
            <person name="Nieuwenhuizen N."/>
            <person name="Read N."/>
            <person name="Prakash R."/>
            <person name="Hunter D."/>
            <person name="Zhang H."/>
            <person name="McKenzie M."/>
            <person name="Knabel M."/>
            <person name="Harris A."/>
            <person name="Allan A.C."/>
            <person name="Gleave A."/>
            <person name="Chen A."/>
            <person name="Janssen B.J."/>
            <person name="Plunkett B."/>
            <person name="Ampomah-Dwamena C."/>
            <person name="Voogd C."/>
            <person name="Leif D."/>
            <person name="Lafferty D."/>
            <person name="Souleyre E.J.F."/>
            <person name="Varkonyi-Gasic E."/>
            <person name="Gambi F."/>
            <person name="Hanley J."/>
            <person name="Yao J.L."/>
            <person name="Cheung J."/>
            <person name="David K.M."/>
            <person name="Warren B."/>
            <person name="Marsh K."/>
            <person name="Snowden K.C."/>
            <person name="Lin-Wang K."/>
            <person name="Brian L."/>
            <person name="Martinez-Sanchez M."/>
            <person name="Wang M."/>
            <person name="Ileperuma N."/>
            <person name="Macnee N."/>
            <person name="Campin R."/>
            <person name="McAtee P."/>
            <person name="Drummond R.S.M."/>
            <person name="Espley R.V."/>
            <person name="Ireland H.S."/>
            <person name="Wu R."/>
            <person name="Atkinson R.G."/>
            <person name="Karunairetnam S."/>
            <person name="Bulley S."/>
            <person name="Chunkath S."/>
            <person name="Hanley Z."/>
            <person name="Storey R."/>
            <person name="Thrimawithana A.H."/>
            <person name="Thomson S."/>
            <person name="David C."/>
            <person name="Testolin R."/>
            <person name="Huang H."/>
            <person name="Hellens R.P."/>
            <person name="Schaffer R.J."/>
        </authorList>
    </citation>
    <scope>NUCLEOTIDE SEQUENCE [LARGE SCALE GENOMIC DNA]</scope>
    <source>
        <strain evidence="8">cv. Red5</strain>
    </source>
</reference>
<dbReference type="AlphaFoldDB" id="A0A2R6QJH1"/>
<dbReference type="OMA" id="HDLVCRF"/>
<feature type="domain" description="OVATE" evidence="6">
    <location>
        <begin position="114"/>
        <end position="174"/>
    </location>
</feature>
<dbReference type="GO" id="GO:0045892">
    <property type="term" value="P:negative regulation of DNA-templated transcription"/>
    <property type="evidence" value="ECO:0007669"/>
    <property type="project" value="InterPro"/>
</dbReference>
<evidence type="ECO:0000256" key="5">
    <source>
        <dbReference type="ARBA" id="ARBA00023242"/>
    </source>
</evidence>
<dbReference type="Proteomes" id="UP000241394">
    <property type="component" value="Chromosome LG15"/>
</dbReference>
<evidence type="ECO:0000256" key="2">
    <source>
        <dbReference type="ARBA" id="ARBA00022491"/>
    </source>
</evidence>
<sequence>MKLKGPVSFKCKKLLINPCTKILQIFKFRFKKPLFIRTLLRPRKRQSESNKSPPRKLATGLTSLFGSLRWSREKDRLRTLNSFSDASNHKVLFPSPLTPAYVRMSGARKREVSVQKDVEDACRSFENYLVEMIVDEGKVRDLTDVEELLDCWKNLKCPVFRGLVCRFYGELCKDLFFSSEETMNTP</sequence>
<reference evidence="7 8" key="1">
    <citation type="submission" date="2017-07" db="EMBL/GenBank/DDBJ databases">
        <title>An improved, manually edited Actinidia chinensis var. chinensis (kiwifruit) genome highlights the challenges associated with draft genomes and gene prediction in plants.</title>
        <authorList>
            <person name="Pilkington S."/>
            <person name="Crowhurst R."/>
            <person name="Hilario E."/>
            <person name="Nardozza S."/>
            <person name="Fraser L."/>
            <person name="Peng Y."/>
            <person name="Gunaseelan K."/>
            <person name="Simpson R."/>
            <person name="Tahir J."/>
            <person name="Deroles S."/>
            <person name="Templeton K."/>
            <person name="Luo Z."/>
            <person name="Davy M."/>
            <person name="Cheng C."/>
            <person name="Mcneilage M."/>
            <person name="Scaglione D."/>
            <person name="Liu Y."/>
            <person name="Zhang Q."/>
            <person name="Datson P."/>
            <person name="De Silva N."/>
            <person name="Gardiner S."/>
            <person name="Bassett H."/>
            <person name="Chagne D."/>
            <person name="Mccallum J."/>
            <person name="Dzierzon H."/>
            <person name="Deng C."/>
            <person name="Wang Y.-Y."/>
            <person name="Barron N."/>
            <person name="Manako K."/>
            <person name="Bowen J."/>
            <person name="Foster T."/>
            <person name="Erridge Z."/>
            <person name="Tiffin H."/>
            <person name="Waite C."/>
            <person name="Davies K."/>
            <person name="Grierson E."/>
            <person name="Laing W."/>
            <person name="Kirk R."/>
            <person name="Chen X."/>
            <person name="Wood M."/>
            <person name="Montefiori M."/>
            <person name="Brummell D."/>
            <person name="Schwinn K."/>
            <person name="Catanach A."/>
            <person name="Fullerton C."/>
            <person name="Li D."/>
            <person name="Meiyalaghan S."/>
            <person name="Nieuwenhuizen N."/>
            <person name="Read N."/>
            <person name="Prakash R."/>
            <person name="Hunter D."/>
            <person name="Zhang H."/>
            <person name="Mckenzie M."/>
            <person name="Knabel M."/>
            <person name="Harris A."/>
            <person name="Allan A."/>
            <person name="Chen A."/>
            <person name="Janssen B."/>
            <person name="Plunkett B."/>
            <person name="Dwamena C."/>
            <person name="Voogd C."/>
            <person name="Leif D."/>
            <person name="Lafferty D."/>
            <person name="Souleyre E."/>
            <person name="Varkonyi-Gasic E."/>
            <person name="Gambi F."/>
            <person name="Hanley J."/>
            <person name="Yao J.-L."/>
            <person name="Cheung J."/>
            <person name="David K."/>
            <person name="Warren B."/>
            <person name="Marsh K."/>
            <person name="Snowden K."/>
            <person name="Lin-Wang K."/>
            <person name="Brian L."/>
            <person name="Martinez-Sanchez M."/>
            <person name="Wang M."/>
            <person name="Ileperuma N."/>
            <person name="Macnee N."/>
            <person name="Campin R."/>
            <person name="Mcatee P."/>
            <person name="Drummond R."/>
            <person name="Espley R."/>
            <person name="Ireland H."/>
            <person name="Wu R."/>
            <person name="Atkinson R."/>
            <person name="Karunairetnam S."/>
            <person name="Bulley S."/>
            <person name="Chunkath S."/>
            <person name="Hanley Z."/>
            <person name="Storey R."/>
            <person name="Thrimawithana A."/>
            <person name="Thomson S."/>
            <person name="David C."/>
            <person name="Testolin R."/>
        </authorList>
    </citation>
    <scope>NUCLEOTIDE SEQUENCE [LARGE SCALE GENOMIC DNA]</scope>
    <source>
        <strain evidence="8">cv. Red5</strain>
        <tissue evidence="7">Young leaf</tissue>
    </source>
</reference>
<dbReference type="PANTHER" id="PTHR34042:SF1">
    <property type="entry name" value="TRANSCRIPTION REPRESSOR OFP17"/>
    <property type="match status" value="1"/>
</dbReference>
<name>A0A2R6QJH1_ACTCC</name>
<evidence type="ECO:0000256" key="3">
    <source>
        <dbReference type="ARBA" id="ARBA00023015"/>
    </source>
</evidence>
<dbReference type="OrthoDB" id="1871608at2759"/>
<dbReference type="PROSITE" id="PS51754">
    <property type="entry name" value="OVATE"/>
    <property type="match status" value="1"/>
</dbReference>
<organism evidence="7 8">
    <name type="scientific">Actinidia chinensis var. chinensis</name>
    <name type="common">Chinese soft-hair kiwi</name>
    <dbReference type="NCBI Taxonomy" id="1590841"/>
    <lineage>
        <taxon>Eukaryota</taxon>
        <taxon>Viridiplantae</taxon>
        <taxon>Streptophyta</taxon>
        <taxon>Embryophyta</taxon>
        <taxon>Tracheophyta</taxon>
        <taxon>Spermatophyta</taxon>
        <taxon>Magnoliopsida</taxon>
        <taxon>eudicotyledons</taxon>
        <taxon>Gunneridae</taxon>
        <taxon>Pentapetalae</taxon>
        <taxon>asterids</taxon>
        <taxon>Ericales</taxon>
        <taxon>Actinidiaceae</taxon>
        <taxon>Actinidia</taxon>
    </lineage>
</organism>
<keyword evidence="4" id="KW-0804">Transcription</keyword>
<comment type="subcellular location">
    <subcellularLocation>
        <location evidence="1">Nucleus</location>
    </subcellularLocation>
</comment>
<comment type="caution">
    <text evidence="7">The sequence shown here is derived from an EMBL/GenBank/DDBJ whole genome shotgun (WGS) entry which is preliminary data.</text>
</comment>
<dbReference type="EMBL" id="NKQK01000015">
    <property type="protein sequence ID" value="PSS09547.1"/>
    <property type="molecule type" value="Genomic_DNA"/>
</dbReference>
<gene>
    <name evidence="7" type="ORF">CEY00_Acc16570</name>
</gene>
<keyword evidence="5" id="KW-0539">Nucleus</keyword>
<evidence type="ECO:0000313" key="8">
    <source>
        <dbReference type="Proteomes" id="UP000241394"/>
    </source>
</evidence>
<keyword evidence="2" id="KW-0678">Repressor</keyword>
<dbReference type="FunCoup" id="A0A2R6QJH1">
    <property type="interactions" value="1"/>
</dbReference>
<evidence type="ECO:0000256" key="1">
    <source>
        <dbReference type="ARBA" id="ARBA00004123"/>
    </source>
</evidence>
<dbReference type="InParanoid" id="A0A2R6QJH1"/>
<proteinExistence type="predicted"/>
<evidence type="ECO:0000313" key="7">
    <source>
        <dbReference type="EMBL" id="PSS09547.1"/>
    </source>
</evidence>
<dbReference type="InterPro" id="IPR044686">
    <property type="entry name" value="OFP17"/>
</dbReference>
<evidence type="ECO:0000256" key="4">
    <source>
        <dbReference type="ARBA" id="ARBA00023163"/>
    </source>
</evidence>
<accession>A0A2R6QJH1</accession>
<dbReference type="InterPro" id="IPR006458">
    <property type="entry name" value="Ovate_C"/>
</dbReference>
<keyword evidence="3" id="KW-0805">Transcription regulation</keyword>
<dbReference type="PANTHER" id="PTHR34042">
    <property type="entry name" value="TRANSCRIPTION REPRESSOR OFP17"/>
    <property type="match status" value="1"/>
</dbReference>
<dbReference type="Gramene" id="PSS09547">
    <property type="protein sequence ID" value="PSS09547"/>
    <property type="gene ID" value="CEY00_Acc16570"/>
</dbReference>
<keyword evidence="8" id="KW-1185">Reference proteome</keyword>
<dbReference type="GO" id="GO:0005634">
    <property type="term" value="C:nucleus"/>
    <property type="evidence" value="ECO:0007669"/>
    <property type="project" value="UniProtKB-SubCell"/>
</dbReference>
<protein>
    <submittedName>
        <fullName evidence="7">Transcription repressor like</fullName>
    </submittedName>
</protein>
<evidence type="ECO:0000259" key="6">
    <source>
        <dbReference type="PROSITE" id="PS51754"/>
    </source>
</evidence>
<dbReference type="STRING" id="1590841.A0A2R6QJH1"/>